<dbReference type="Gene3D" id="1.50.40.10">
    <property type="entry name" value="Mitochondrial carrier domain"/>
    <property type="match status" value="1"/>
</dbReference>
<reference evidence="7" key="1">
    <citation type="journal article" date="2018" name="Nat. Microbiol.">
        <title>Leveraging single-cell genomics to expand the fungal tree of life.</title>
        <authorList>
            <person name="Ahrendt S.R."/>
            <person name="Quandt C.A."/>
            <person name="Ciobanu D."/>
            <person name="Clum A."/>
            <person name="Salamov A."/>
            <person name="Andreopoulos B."/>
            <person name="Cheng J.F."/>
            <person name="Woyke T."/>
            <person name="Pelin A."/>
            <person name="Henrissat B."/>
            <person name="Reynolds N.K."/>
            <person name="Benny G.L."/>
            <person name="Smith M.E."/>
            <person name="James T.Y."/>
            <person name="Grigoriev I.V."/>
        </authorList>
    </citation>
    <scope>NUCLEOTIDE SEQUENCE [LARGE SCALE GENOMIC DNA]</scope>
    <source>
        <strain evidence="7">Benny S71-1</strain>
    </source>
</reference>
<dbReference type="Proteomes" id="UP000278143">
    <property type="component" value="Unassembled WGS sequence"/>
</dbReference>
<evidence type="ECO:0000256" key="4">
    <source>
        <dbReference type="ARBA" id="ARBA00023136"/>
    </source>
</evidence>
<sequence length="207" mass="23086">MIAQTSQPQHRRYSNPIQALVDIISGEHRGSLWSLYFTPSLLIPTVVVYTVTPILRHAAPLIIDRCFGITAADAPARFALWELGLNTAGLAIIRPVETIRRRLQVQAYGGGRALETCVAVGHSYHGFWDCFYRIVTEEGGKRTPRPPPHRHRASAAGPPTEKLAPVSWWDSWGIQGLYRGFMVDTALNVAQCLVRMTGSIPDELEEW</sequence>
<feature type="compositionally biased region" description="Basic residues" evidence="5">
    <location>
        <begin position="142"/>
        <end position="153"/>
    </location>
</feature>
<feature type="region of interest" description="Disordered" evidence="5">
    <location>
        <begin position="139"/>
        <end position="161"/>
    </location>
</feature>
<evidence type="ECO:0000256" key="1">
    <source>
        <dbReference type="ARBA" id="ARBA00004370"/>
    </source>
</evidence>
<dbReference type="AlphaFoldDB" id="A0A4P9YSJ9"/>
<keyword evidence="3" id="KW-1133">Transmembrane helix</keyword>
<dbReference type="SUPFAM" id="SSF103506">
    <property type="entry name" value="Mitochondrial carrier"/>
    <property type="match status" value="1"/>
</dbReference>
<organism evidence="6 7">
    <name type="scientific">Syncephalis pseudoplumigaleata</name>
    <dbReference type="NCBI Taxonomy" id="1712513"/>
    <lineage>
        <taxon>Eukaryota</taxon>
        <taxon>Fungi</taxon>
        <taxon>Fungi incertae sedis</taxon>
        <taxon>Zoopagomycota</taxon>
        <taxon>Zoopagomycotina</taxon>
        <taxon>Zoopagomycetes</taxon>
        <taxon>Zoopagales</taxon>
        <taxon>Piptocephalidaceae</taxon>
        <taxon>Syncephalis</taxon>
    </lineage>
</organism>
<comment type="subcellular location">
    <subcellularLocation>
        <location evidence="1">Membrane</location>
    </subcellularLocation>
</comment>
<gene>
    <name evidence="6" type="ORF">SYNPS1DRAFT_25141</name>
</gene>
<evidence type="ECO:0000256" key="5">
    <source>
        <dbReference type="SAM" id="MobiDB-lite"/>
    </source>
</evidence>
<proteinExistence type="predicted"/>
<protein>
    <recommendedName>
        <fullName evidence="8">Mitochondrial carrier domain-containing protein</fullName>
    </recommendedName>
</protein>
<accession>A0A4P9YSJ9</accession>
<evidence type="ECO:0000256" key="2">
    <source>
        <dbReference type="ARBA" id="ARBA00022692"/>
    </source>
</evidence>
<keyword evidence="4" id="KW-0472">Membrane</keyword>
<name>A0A4P9YSJ9_9FUNG</name>
<evidence type="ECO:0000313" key="6">
    <source>
        <dbReference type="EMBL" id="RKP22923.1"/>
    </source>
</evidence>
<evidence type="ECO:0000313" key="7">
    <source>
        <dbReference type="Proteomes" id="UP000278143"/>
    </source>
</evidence>
<dbReference type="GO" id="GO:0016020">
    <property type="term" value="C:membrane"/>
    <property type="evidence" value="ECO:0007669"/>
    <property type="project" value="UniProtKB-SubCell"/>
</dbReference>
<keyword evidence="2" id="KW-0812">Transmembrane</keyword>
<evidence type="ECO:0000256" key="3">
    <source>
        <dbReference type="ARBA" id="ARBA00022989"/>
    </source>
</evidence>
<keyword evidence="7" id="KW-1185">Reference proteome</keyword>
<dbReference type="InterPro" id="IPR023395">
    <property type="entry name" value="MCP_dom_sf"/>
</dbReference>
<evidence type="ECO:0008006" key="8">
    <source>
        <dbReference type="Google" id="ProtNLM"/>
    </source>
</evidence>
<dbReference type="OrthoDB" id="77989at2759"/>
<dbReference type="EMBL" id="KZ991501">
    <property type="protein sequence ID" value="RKP22923.1"/>
    <property type="molecule type" value="Genomic_DNA"/>
</dbReference>